<feature type="non-terminal residue" evidence="3">
    <location>
        <position position="76"/>
    </location>
</feature>
<comment type="caution">
    <text evidence="3">The sequence shown here is derived from an EMBL/GenBank/DDBJ whole genome shotgun (WGS) entry which is preliminary data.</text>
</comment>
<dbReference type="AlphaFoldDB" id="A0AAD8EM67"/>
<gene>
    <name evidence="3" type="ORF">L9F63_012963</name>
</gene>
<protein>
    <submittedName>
        <fullName evidence="3">Uncharacterized protein</fullName>
    </submittedName>
</protein>
<organism evidence="3 4">
    <name type="scientific">Diploptera punctata</name>
    <name type="common">Pacific beetle cockroach</name>
    <dbReference type="NCBI Taxonomy" id="6984"/>
    <lineage>
        <taxon>Eukaryota</taxon>
        <taxon>Metazoa</taxon>
        <taxon>Ecdysozoa</taxon>
        <taxon>Arthropoda</taxon>
        <taxon>Hexapoda</taxon>
        <taxon>Insecta</taxon>
        <taxon>Pterygota</taxon>
        <taxon>Neoptera</taxon>
        <taxon>Polyneoptera</taxon>
        <taxon>Dictyoptera</taxon>
        <taxon>Blattodea</taxon>
        <taxon>Blaberoidea</taxon>
        <taxon>Blaberidae</taxon>
        <taxon>Diplopterinae</taxon>
        <taxon>Diploptera</taxon>
    </lineage>
</organism>
<keyword evidence="2" id="KW-0732">Signal</keyword>
<reference evidence="3" key="2">
    <citation type="submission" date="2023-05" db="EMBL/GenBank/DDBJ databases">
        <authorList>
            <person name="Fouks B."/>
        </authorList>
    </citation>
    <scope>NUCLEOTIDE SEQUENCE</scope>
    <source>
        <strain evidence="3">Stay&amp;Tobe</strain>
        <tissue evidence="3">Testes</tissue>
    </source>
</reference>
<keyword evidence="1" id="KW-1133">Transmembrane helix</keyword>
<feature type="transmembrane region" description="Helical" evidence="1">
    <location>
        <begin position="36"/>
        <end position="59"/>
    </location>
</feature>
<evidence type="ECO:0000313" key="4">
    <source>
        <dbReference type="Proteomes" id="UP001233999"/>
    </source>
</evidence>
<accession>A0AAD8EM67</accession>
<keyword evidence="1" id="KW-0812">Transmembrane</keyword>
<keyword evidence="4" id="KW-1185">Reference proteome</keyword>
<dbReference type="Proteomes" id="UP001233999">
    <property type="component" value="Unassembled WGS sequence"/>
</dbReference>
<dbReference type="EMBL" id="JASPKZ010002310">
    <property type="protein sequence ID" value="KAJ9595840.1"/>
    <property type="molecule type" value="Genomic_DNA"/>
</dbReference>
<name>A0AAD8EM67_DIPPU</name>
<feature type="non-terminal residue" evidence="3">
    <location>
        <position position="1"/>
    </location>
</feature>
<keyword evidence="1" id="KW-0472">Membrane</keyword>
<evidence type="ECO:0000313" key="3">
    <source>
        <dbReference type="EMBL" id="KAJ9595840.1"/>
    </source>
</evidence>
<proteinExistence type="predicted"/>
<feature type="chain" id="PRO_5041952335" evidence="2">
    <location>
        <begin position="21"/>
        <end position="76"/>
    </location>
</feature>
<feature type="signal peptide" evidence="2">
    <location>
        <begin position="1"/>
        <end position="20"/>
    </location>
</feature>
<evidence type="ECO:0000256" key="2">
    <source>
        <dbReference type="SAM" id="SignalP"/>
    </source>
</evidence>
<reference evidence="3" key="1">
    <citation type="journal article" date="2023" name="IScience">
        <title>Live-bearing cockroach genome reveals convergent evolutionary mechanisms linked to viviparity in insects and beyond.</title>
        <authorList>
            <person name="Fouks B."/>
            <person name="Harrison M.C."/>
            <person name="Mikhailova A.A."/>
            <person name="Marchal E."/>
            <person name="English S."/>
            <person name="Carruthers M."/>
            <person name="Jennings E.C."/>
            <person name="Chiamaka E.L."/>
            <person name="Frigard R.A."/>
            <person name="Pippel M."/>
            <person name="Attardo G.M."/>
            <person name="Benoit J.B."/>
            <person name="Bornberg-Bauer E."/>
            <person name="Tobe S.S."/>
        </authorList>
    </citation>
    <scope>NUCLEOTIDE SEQUENCE</scope>
    <source>
        <strain evidence="3">Stay&amp;Tobe</strain>
    </source>
</reference>
<evidence type="ECO:0000256" key="1">
    <source>
        <dbReference type="SAM" id="Phobius"/>
    </source>
</evidence>
<sequence>IMVINTNIIVAFSLLSVSEAVHPSKGRQHSMLPYRSFLRIFYAVLGMTCGEFFSCFLTLKAGLHDVLLKTHVLSSF</sequence>